<keyword evidence="3" id="KW-1185">Reference proteome</keyword>
<name>A0AAD4QFI9_9AGAM</name>
<feature type="region of interest" description="Disordered" evidence="1">
    <location>
        <begin position="162"/>
        <end position="181"/>
    </location>
</feature>
<dbReference type="AlphaFoldDB" id="A0AAD4QFI9"/>
<proteinExistence type="predicted"/>
<comment type="caution">
    <text evidence="2">The sequence shown here is derived from an EMBL/GenBank/DDBJ whole genome shotgun (WGS) entry which is preliminary data.</text>
</comment>
<gene>
    <name evidence="2" type="ORF">EDB92DRAFT_2102264</name>
</gene>
<dbReference type="EMBL" id="JAKELL010000012">
    <property type="protein sequence ID" value="KAH8995479.1"/>
    <property type="molecule type" value="Genomic_DNA"/>
</dbReference>
<reference evidence="2" key="1">
    <citation type="submission" date="2022-01" db="EMBL/GenBank/DDBJ databases">
        <title>Comparative genomics reveals a dynamic genome evolution in the ectomycorrhizal milk-cap (Lactarius) mushrooms.</title>
        <authorList>
            <consortium name="DOE Joint Genome Institute"/>
            <person name="Lebreton A."/>
            <person name="Tang N."/>
            <person name="Kuo A."/>
            <person name="LaButti K."/>
            <person name="Drula E."/>
            <person name="Barry K."/>
            <person name="Clum A."/>
            <person name="Lipzen A."/>
            <person name="Mousain D."/>
            <person name="Ng V."/>
            <person name="Wang R."/>
            <person name="Wang X."/>
            <person name="Dai Y."/>
            <person name="Henrissat B."/>
            <person name="Grigoriev I.V."/>
            <person name="Guerin-Laguette A."/>
            <person name="Yu F."/>
            <person name="Martin F.M."/>
        </authorList>
    </citation>
    <scope>NUCLEOTIDE SEQUENCE</scope>
    <source>
        <strain evidence="2">QP</strain>
    </source>
</reference>
<organism evidence="2 3">
    <name type="scientific">Lactarius akahatsu</name>
    <dbReference type="NCBI Taxonomy" id="416441"/>
    <lineage>
        <taxon>Eukaryota</taxon>
        <taxon>Fungi</taxon>
        <taxon>Dikarya</taxon>
        <taxon>Basidiomycota</taxon>
        <taxon>Agaricomycotina</taxon>
        <taxon>Agaricomycetes</taxon>
        <taxon>Russulales</taxon>
        <taxon>Russulaceae</taxon>
        <taxon>Lactarius</taxon>
    </lineage>
</organism>
<accession>A0AAD4QFI9</accession>
<sequence>MIESSRPSKPVQFQFLSLDMALALASQPSPISCTEATTDDTAPILYQRCSEGKGVDCIVTPDRGTVSGGDDVRVSVSLMPGKTEHQIGPGILYHFQERPIGGGNQRSRVPRPINACINVTACVTGLRIHLQHLFLPNPMPTGDIRDILYPYCGPRKELMGSPIKKNLEKNPWKNHKNQKQF</sequence>
<evidence type="ECO:0000313" key="2">
    <source>
        <dbReference type="EMBL" id="KAH8995479.1"/>
    </source>
</evidence>
<feature type="compositionally biased region" description="Basic residues" evidence="1">
    <location>
        <begin position="172"/>
        <end position="181"/>
    </location>
</feature>
<evidence type="ECO:0000256" key="1">
    <source>
        <dbReference type="SAM" id="MobiDB-lite"/>
    </source>
</evidence>
<dbReference type="Proteomes" id="UP001201163">
    <property type="component" value="Unassembled WGS sequence"/>
</dbReference>
<evidence type="ECO:0000313" key="3">
    <source>
        <dbReference type="Proteomes" id="UP001201163"/>
    </source>
</evidence>
<protein>
    <submittedName>
        <fullName evidence="2">Uncharacterized protein</fullName>
    </submittedName>
</protein>